<comment type="caution">
    <text evidence="1">The sequence shown here is derived from an EMBL/GenBank/DDBJ whole genome shotgun (WGS) entry which is preliminary data.</text>
</comment>
<dbReference type="Proteomes" id="UP000807469">
    <property type="component" value="Unassembled WGS sequence"/>
</dbReference>
<dbReference type="OrthoDB" id="3039061at2759"/>
<gene>
    <name evidence="1" type="ORF">BDN70DRAFT_871664</name>
</gene>
<organism evidence="1 2">
    <name type="scientific">Pholiota conissans</name>
    <dbReference type="NCBI Taxonomy" id="109636"/>
    <lineage>
        <taxon>Eukaryota</taxon>
        <taxon>Fungi</taxon>
        <taxon>Dikarya</taxon>
        <taxon>Basidiomycota</taxon>
        <taxon>Agaricomycotina</taxon>
        <taxon>Agaricomycetes</taxon>
        <taxon>Agaricomycetidae</taxon>
        <taxon>Agaricales</taxon>
        <taxon>Agaricineae</taxon>
        <taxon>Strophariaceae</taxon>
        <taxon>Pholiota</taxon>
    </lineage>
</organism>
<evidence type="ECO:0000313" key="1">
    <source>
        <dbReference type="EMBL" id="KAF9485254.1"/>
    </source>
</evidence>
<accession>A0A9P5ZCN3</accession>
<name>A0A9P5ZCN3_9AGAR</name>
<reference evidence="1" key="1">
    <citation type="submission" date="2020-11" db="EMBL/GenBank/DDBJ databases">
        <authorList>
            <consortium name="DOE Joint Genome Institute"/>
            <person name="Ahrendt S."/>
            <person name="Riley R."/>
            <person name="Andreopoulos W."/>
            <person name="Labutti K."/>
            <person name="Pangilinan J."/>
            <person name="Ruiz-Duenas F.J."/>
            <person name="Barrasa J.M."/>
            <person name="Sanchez-Garcia M."/>
            <person name="Camarero S."/>
            <person name="Miyauchi S."/>
            <person name="Serrano A."/>
            <person name="Linde D."/>
            <person name="Babiker R."/>
            <person name="Drula E."/>
            <person name="Ayuso-Fernandez I."/>
            <person name="Pacheco R."/>
            <person name="Padilla G."/>
            <person name="Ferreira P."/>
            <person name="Barriuso J."/>
            <person name="Kellner H."/>
            <person name="Castanera R."/>
            <person name="Alfaro M."/>
            <person name="Ramirez L."/>
            <person name="Pisabarro A.G."/>
            <person name="Kuo A."/>
            <person name="Tritt A."/>
            <person name="Lipzen A."/>
            <person name="He G."/>
            <person name="Yan M."/>
            <person name="Ng V."/>
            <person name="Cullen D."/>
            <person name="Martin F."/>
            <person name="Rosso M.-N."/>
            <person name="Henrissat B."/>
            <person name="Hibbett D."/>
            <person name="Martinez A.T."/>
            <person name="Grigoriev I.V."/>
        </authorList>
    </citation>
    <scope>NUCLEOTIDE SEQUENCE</scope>
    <source>
        <strain evidence="1">CIRM-BRFM 674</strain>
    </source>
</reference>
<sequence>MVPSLSDTPATDMFNKLSIHRNRIRTFDMAANTWILCGQIIYVVLLRPPTPSSLPSLSKLDIRHEEDQYYVPPQRAPMEPHILLQPIASIFPALTTLALPLVLTCIPFPDSPILTLKTLVLDGSMSWMMTAYGFITLRSFSPEPLISRYFGVKSTVWILIRTCPTSTQFIPIIGILFLCISRSS</sequence>
<dbReference type="AlphaFoldDB" id="A0A9P5ZCN3"/>
<keyword evidence="2" id="KW-1185">Reference proteome</keyword>
<evidence type="ECO:0000313" key="2">
    <source>
        <dbReference type="Proteomes" id="UP000807469"/>
    </source>
</evidence>
<dbReference type="EMBL" id="MU155137">
    <property type="protein sequence ID" value="KAF9485254.1"/>
    <property type="molecule type" value="Genomic_DNA"/>
</dbReference>
<protein>
    <submittedName>
        <fullName evidence="1">Uncharacterized protein</fullName>
    </submittedName>
</protein>
<proteinExistence type="predicted"/>